<dbReference type="AlphaFoldDB" id="A0AAV7P1X2"/>
<evidence type="ECO:0000313" key="3">
    <source>
        <dbReference type="Proteomes" id="UP001066276"/>
    </source>
</evidence>
<feature type="compositionally biased region" description="Basic and acidic residues" evidence="1">
    <location>
        <begin position="103"/>
        <end position="121"/>
    </location>
</feature>
<reference evidence="2" key="1">
    <citation type="journal article" date="2022" name="bioRxiv">
        <title>Sequencing and chromosome-scale assembly of the giantPleurodeles waltlgenome.</title>
        <authorList>
            <person name="Brown T."/>
            <person name="Elewa A."/>
            <person name="Iarovenko S."/>
            <person name="Subramanian E."/>
            <person name="Araus A.J."/>
            <person name="Petzold A."/>
            <person name="Susuki M."/>
            <person name="Suzuki K.-i.T."/>
            <person name="Hayashi T."/>
            <person name="Toyoda A."/>
            <person name="Oliveira C."/>
            <person name="Osipova E."/>
            <person name="Leigh N.D."/>
            <person name="Simon A."/>
            <person name="Yun M.H."/>
        </authorList>
    </citation>
    <scope>NUCLEOTIDE SEQUENCE</scope>
    <source>
        <strain evidence="2">20211129_DDA</strain>
        <tissue evidence="2">Liver</tissue>
    </source>
</reference>
<evidence type="ECO:0000313" key="2">
    <source>
        <dbReference type="EMBL" id="KAJ1121135.1"/>
    </source>
</evidence>
<feature type="compositionally biased region" description="Basic and acidic residues" evidence="1">
    <location>
        <begin position="129"/>
        <end position="141"/>
    </location>
</feature>
<evidence type="ECO:0000256" key="1">
    <source>
        <dbReference type="SAM" id="MobiDB-lite"/>
    </source>
</evidence>
<feature type="region of interest" description="Disordered" evidence="1">
    <location>
        <begin position="70"/>
        <end position="142"/>
    </location>
</feature>
<sequence>MSGPGMHKKTASKEPGVSPDVLVMTILVEHTQTFNDILNAVQSIKSTLEPKDDALHIDLDHLSEDHKKLKDRVATTESTVSELHPRKTKGSLPDGARRSRAAPSKEEATKGRERPWAEVELRAGSPKPSEGRVEQQDKDPPVLDVEQIHVILGGGPLVTPQIAEDVI</sequence>
<organism evidence="2 3">
    <name type="scientific">Pleurodeles waltl</name>
    <name type="common">Iberian ribbed newt</name>
    <dbReference type="NCBI Taxonomy" id="8319"/>
    <lineage>
        <taxon>Eukaryota</taxon>
        <taxon>Metazoa</taxon>
        <taxon>Chordata</taxon>
        <taxon>Craniata</taxon>
        <taxon>Vertebrata</taxon>
        <taxon>Euteleostomi</taxon>
        <taxon>Amphibia</taxon>
        <taxon>Batrachia</taxon>
        <taxon>Caudata</taxon>
        <taxon>Salamandroidea</taxon>
        <taxon>Salamandridae</taxon>
        <taxon>Pleurodelinae</taxon>
        <taxon>Pleurodeles</taxon>
    </lineage>
</organism>
<dbReference type="Proteomes" id="UP001066276">
    <property type="component" value="Chromosome 8"/>
</dbReference>
<proteinExistence type="predicted"/>
<keyword evidence="3" id="KW-1185">Reference proteome</keyword>
<accession>A0AAV7P1X2</accession>
<gene>
    <name evidence="2" type="ORF">NDU88_009263</name>
</gene>
<comment type="caution">
    <text evidence="2">The sequence shown here is derived from an EMBL/GenBank/DDBJ whole genome shotgun (WGS) entry which is preliminary data.</text>
</comment>
<name>A0AAV7P1X2_PLEWA</name>
<dbReference type="EMBL" id="JANPWB010000012">
    <property type="protein sequence ID" value="KAJ1121135.1"/>
    <property type="molecule type" value="Genomic_DNA"/>
</dbReference>
<protein>
    <submittedName>
        <fullName evidence="2">Uncharacterized protein</fullName>
    </submittedName>
</protein>